<feature type="compositionally biased region" description="Low complexity" evidence="3">
    <location>
        <begin position="21"/>
        <end position="40"/>
    </location>
</feature>
<dbReference type="PANTHER" id="PTHR23236:SF11">
    <property type="entry name" value="EUKARYOTIC TRANSLATION INITIATION FACTOR 4H"/>
    <property type="match status" value="1"/>
</dbReference>
<evidence type="ECO:0000313" key="5">
    <source>
        <dbReference type="EMBL" id="JAS82549.1"/>
    </source>
</evidence>
<dbReference type="AlphaFoldDB" id="A0A1B6I6J7"/>
<evidence type="ECO:0000256" key="2">
    <source>
        <dbReference type="PROSITE-ProRule" id="PRU00176"/>
    </source>
</evidence>
<gene>
    <name evidence="5" type="ORF">g.5542</name>
</gene>
<reference evidence="5" key="1">
    <citation type="submission" date="2015-11" db="EMBL/GenBank/DDBJ databases">
        <title>De novo transcriptome assembly of four potential Pierce s Disease insect vectors from Arizona vineyards.</title>
        <authorList>
            <person name="Tassone E.E."/>
        </authorList>
    </citation>
    <scope>NUCLEOTIDE SEQUENCE</scope>
</reference>
<feature type="region of interest" description="Disordered" evidence="3">
    <location>
        <begin position="254"/>
        <end position="277"/>
    </location>
</feature>
<feature type="non-terminal residue" evidence="5">
    <location>
        <position position="1"/>
    </location>
</feature>
<evidence type="ECO:0000256" key="1">
    <source>
        <dbReference type="ARBA" id="ARBA00022884"/>
    </source>
</evidence>
<dbReference type="InterPro" id="IPR012677">
    <property type="entry name" value="Nucleotide-bd_a/b_plait_sf"/>
</dbReference>
<feature type="compositionally biased region" description="Basic and acidic residues" evidence="3">
    <location>
        <begin position="43"/>
        <end position="61"/>
    </location>
</feature>
<organism evidence="5">
    <name type="scientific">Homalodisca liturata</name>
    <dbReference type="NCBI Taxonomy" id="320908"/>
    <lineage>
        <taxon>Eukaryota</taxon>
        <taxon>Metazoa</taxon>
        <taxon>Ecdysozoa</taxon>
        <taxon>Arthropoda</taxon>
        <taxon>Hexapoda</taxon>
        <taxon>Insecta</taxon>
        <taxon>Pterygota</taxon>
        <taxon>Neoptera</taxon>
        <taxon>Paraneoptera</taxon>
        <taxon>Hemiptera</taxon>
        <taxon>Auchenorrhyncha</taxon>
        <taxon>Membracoidea</taxon>
        <taxon>Cicadellidae</taxon>
        <taxon>Cicadellinae</taxon>
        <taxon>Proconiini</taxon>
        <taxon>Homalodisca</taxon>
    </lineage>
</organism>
<name>A0A1B6I6J7_9HEMI</name>
<dbReference type="Pfam" id="PF00076">
    <property type="entry name" value="RRM_1"/>
    <property type="match status" value="2"/>
</dbReference>
<feature type="region of interest" description="Disordered" evidence="3">
    <location>
        <begin position="1"/>
        <end position="92"/>
    </location>
</feature>
<dbReference type="GO" id="GO:0003723">
    <property type="term" value="F:RNA binding"/>
    <property type="evidence" value="ECO:0007669"/>
    <property type="project" value="UniProtKB-UniRule"/>
</dbReference>
<dbReference type="CDD" id="cd00590">
    <property type="entry name" value="RRM_SF"/>
    <property type="match status" value="2"/>
</dbReference>
<keyword evidence="1 2" id="KW-0694">RNA-binding</keyword>
<dbReference type="PANTHER" id="PTHR23236">
    <property type="entry name" value="EUKARYOTIC TRANSLATION INITIATION FACTOR 4B/4H"/>
    <property type="match status" value="1"/>
</dbReference>
<dbReference type="EMBL" id="GECU01025157">
    <property type="protein sequence ID" value="JAS82549.1"/>
    <property type="molecule type" value="Transcribed_RNA"/>
</dbReference>
<evidence type="ECO:0000259" key="4">
    <source>
        <dbReference type="PROSITE" id="PS50102"/>
    </source>
</evidence>
<proteinExistence type="predicted"/>
<dbReference type="InterPro" id="IPR000504">
    <property type="entry name" value="RRM_dom"/>
</dbReference>
<dbReference type="PROSITE" id="PS50102">
    <property type="entry name" value="RRM"/>
    <property type="match status" value="2"/>
</dbReference>
<dbReference type="SUPFAM" id="SSF54928">
    <property type="entry name" value="RNA-binding domain, RBD"/>
    <property type="match status" value="1"/>
</dbReference>
<feature type="compositionally biased region" description="Low complexity" evidence="3">
    <location>
        <begin position="72"/>
        <end position="88"/>
    </location>
</feature>
<feature type="domain" description="RRM" evidence="4">
    <location>
        <begin position="181"/>
        <end position="235"/>
    </location>
</feature>
<accession>A0A1B6I6J7</accession>
<sequence length="277" mass="30596">KNKKAAKKDESVSELEPSGQDADSQQEAAESESSPVASSNEVEEAKDLIEEVDVTDSKESAGGDEEVIGGDESSSVSEETQSGSAGDDAGVDDETLRTIFMKGLDYDVTEDQIRTEMEKIGPVGRVNVPMTHDNRRNKGFAYVEFLKLADAKKGLRLNNTTFLGRTVIVDQAKPRGNFMLYTVFCKNLSYNTTKEELLEHFGRYGKVHNLSLPIDTENEGRNRGFCFVEYKDGEDRPGRARECPHDARQPAQQGLCIRGVPQAGRRQEGPAAEQYHV</sequence>
<evidence type="ECO:0000256" key="3">
    <source>
        <dbReference type="SAM" id="MobiDB-lite"/>
    </source>
</evidence>
<protein>
    <recommendedName>
        <fullName evidence="4">RRM domain-containing protein</fullName>
    </recommendedName>
</protein>
<dbReference type="InterPro" id="IPR035979">
    <property type="entry name" value="RBD_domain_sf"/>
</dbReference>
<dbReference type="Gene3D" id="3.30.70.330">
    <property type="match status" value="2"/>
</dbReference>
<feature type="non-terminal residue" evidence="5">
    <location>
        <position position="277"/>
    </location>
</feature>
<dbReference type="SMART" id="SM00360">
    <property type="entry name" value="RRM"/>
    <property type="match status" value="2"/>
</dbReference>
<feature type="domain" description="RRM" evidence="4">
    <location>
        <begin position="97"/>
        <end position="174"/>
    </location>
</feature>